<keyword evidence="3" id="KW-1185">Reference proteome</keyword>
<dbReference type="InterPro" id="IPR001736">
    <property type="entry name" value="PLipase_D/transphosphatidylase"/>
</dbReference>
<feature type="domain" description="PLD phosphodiesterase" evidence="1">
    <location>
        <begin position="168"/>
        <end position="195"/>
    </location>
</feature>
<name>A0ABR4PBD2_9HELO</name>
<evidence type="ECO:0000313" key="2">
    <source>
        <dbReference type="EMBL" id="KAL3420619.1"/>
    </source>
</evidence>
<dbReference type="Proteomes" id="UP001629113">
    <property type="component" value="Unassembled WGS sequence"/>
</dbReference>
<organism evidence="2 3">
    <name type="scientific">Phlyctema vagabunda</name>
    <dbReference type="NCBI Taxonomy" id="108571"/>
    <lineage>
        <taxon>Eukaryota</taxon>
        <taxon>Fungi</taxon>
        <taxon>Dikarya</taxon>
        <taxon>Ascomycota</taxon>
        <taxon>Pezizomycotina</taxon>
        <taxon>Leotiomycetes</taxon>
        <taxon>Helotiales</taxon>
        <taxon>Dermateaceae</taxon>
        <taxon>Phlyctema</taxon>
    </lineage>
</organism>
<dbReference type="SMART" id="SM00155">
    <property type="entry name" value="PLDc"/>
    <property type="match status" value="2"/>
</dbReference>
<dbReference type="InterPro" id="IPR025202">
    <property type="entry name" value="PLD-like_dom"/>
</dbReference>
<comment type="caution">
    <text evidence="2">The sequence shown here is derived from an EMBL/GenBank/DDBJ whole genome shotgun (WGS) entry which is preliminary data.</text>
</comment>
<dbReference type="EMBL" id="JBFCZG010000006">
    <property type="protein sequence ID" value="KAL3420619.1"/>
    <property type="molecule type" value="Genomic_DNA"/>
</dbReference>
<dbReference type="CDD" id="cd00138">
    <property type="entry name" value="PLDc_SF"/>
    <property type="match status" value="1"/>
</dbReference>
<dbReference type="PANTHER" id="PTHR21248">
    <property type="entry name" value="CARDIOLIPIN SYNTHASE"/>
    <property type="match status" value="1"/>
</dbReference>
<accession>A0ABR4PBD2</accession>
<evidence type="ECO:0000313" key="3">
    <source>
        <dbReference type="Proteomes" id="UP001629113"/>
    </source>
</evidence>
<protein>
    <submittedName>
        <fullName evidence="2">Phospholipase d</fullName>
    </submittedName>
</protein>
<dbReference type="Pfam" id="PF13091">
    <property type="entry name" value="PLDc_2"/>
    <property type="match status" value="1"/>
</dbReference>
<sequence>MTVTPFSQGIIDRWLRETFEKVDTNEHEDPNYYAYEPQVLITSSRLLTFNIGTGHQLLKGVFTACEAADKEVIIVTCFWAKSQSRDDVIALLHKLSDKAVRRGKGKINVRICFSSFSIWQKLMQTWKTKGAIYSPSSYWFSAWRRLGLPPPGSLPGLNLVVKSIFSGPFSVMHPKFVIIDRKRAFLPSCNVSWEPWLEGCIEMEGKVVKGLFQFWDNFWSRAGPSLPESYLELDYGVVEDTQALEIPPATTIFHSSLSTLPPARVRTIVLPSPHHSGINPFSPQNCLLMAEKIVFPTPLNLFLLEIFNSAQTTVFVQTPNVTSQPVLDALHSALRRGVDVRIITSSKLMIIEQLVTARTITEVKLSQLRRKHRKLMKAYRINAAEDPEAQMIKPGKLTIGYYHPKKGVDRKKEKEEPVKSHFKLTVVDDEIVVLGSGNMDRASWYTSQELGVAFFSDELAAEIMQGATSCLKGRVRYLRCDNGEET</sequence>
<dbReference type="PANTHER" id="PTHR21248:SF11">
    <property type="entry name" value="PLD PHOSPHODIESTERASE DOMAIN-CONTAINING PROTEIN"/>
    <property type="match status" value="1"/>
</dbReference>
<dbReference type="Gene3D" id="3.30.870.10">
    <property type="entry name" value="Endonuclease Chain A"/>
    <property type="match status" value="2"/>
</dbReference>
<reference evidence="2 3" key="1">
    <citation type="submission" date="2024-06" db="EMBL/GenBank/DDBJ databases">
        <title>Complete genome of Phlyctema vagabunda strain 19-DSS-EL-015.</title>
        <authorList>
            <person name="Fiorenzani C."/>
        </authorList>
    </citation>
    <scope>NUCLEOTIDE SEQUENCE [LARGE SCALE GENOMIC DNA]</scope>
    <source>
        <strain evidence="2 3">19-DSS-EL-015</strain>
    </source>
</reference>
<proteinExistence type="predicted"/>
<evidence type="ECO:0000259" key="1">
    <source>
        <dbReference type="PROSITE" id="PS50035"/>
    </source>
</evidence>
<gene>
    <name evidence="2" type="ORF">PVAG01_07064</name>
</gene>
<dbReference type="SUPFAM" id="SSF56024">
    <property type="entry name" value="Phospholipase D/nuclease"/>
    <property type="match status" value="2"/>
</dbReference>
<dbReference type="PROSITE" id="PS50035">
    <property type="entry name" value="PLD"/>
    <property type="match status" value="2"/>
</dbReference>
<feature type="domain" description="PLD phosphodiesterase" evidence="1">
    <location>
        <begin position="421"/>
        <end position="443"/>
    </location>
</feature>